<dbReference type="Proteomes" id="UP000314294">
    <property type="component" value="Unassembled WGS sequence"/>
</dbReference>
<comment type="caution">
    <text evidence="1">The sequence shown here is derived from an EMBL/GenBank/DDBJ whole genome shotgun (WGS) entry which is preliminary data.</text>
</comment>
<accession>A0A4Z2IJ82</accession>
<keyword evidence="2" id="KW-1185">Reference proteome</keyword>
<organism evidence="1 2">
    <name type="scientific">Liparis tanakae</name>
    <name type="common">Tanaka's snailfish</name>
    <dbReference type="NCBI Taxonomy" id="230148"/>
    <lineage>
        <taxon>Eukaryota</taxon>
        <taxon>Metazoa</taxon>
        <taxon>Chordata</taxon>
        <taxon>Craniata</taxon>
        <taxon>Vertebrata</taxon>
        <taxon>Euteleostomi</taxon>
        <taxon>Actinopterygii</taxon>
        <taxon>Neopterygii</taxon>
        <taxon>Teleostei</taxon>
        <taxon>Neoteleostei</taxon>
        <taxon>Acanthomorphata</taxon>
        <taxon>Eupercaria</taxon>
        <taxon>Perciformes</taxon>
        <taxon>Cottioidei</taxon>
        <taxon>Cottales</taxon>
        <taxon>Liparidae</taxon>
        <taxon>Liparis</taxon>
    </lineage>
</organism>
<evidence type="ECO:0000313" key="2">
    <source>
        <dbReference type="Proteomes" id="UP000314294"/>
    </source>
</evidence>
<protein>
    <submittedName>
        <fullName evidence="1">Uncharacterized protein</fullName>
    </submittedName>
</protein>
<proteinExistence type="predicted"/>
<name>A0A4Z2IJ82_9TELE</name>
<sequence>MLMNTRSTHSYLRQVDGNIQVVVQEVGVLLRVQKFQECGGWISLVTTTHLIHLVGTSLRQPFLRVLHQDSLLYTDLYTGMAATSSITFSVLLGPLHRHEPNFPSFIHPLSARTHNVGFFDNSNLIRDRSSSFRNDGIPLNKVPQGMLVSQSRPSS</sequence>
<gene>
    <name evidence="1" type="ORF">EYF80_012328</name>
</gene>
<reference evidence="1 2" key="1">
    <citation type="submission" date="2019-03" db="EMBL/GenBank/DDBJ databases">
        <title>First draft genome of Liparis tanakae, snailfish: a comprehensive survey of snailfish specific genes.</title>
        <authorList>
            <person name="Kim W."/>
            <person name="Song I."/>
            <person name="Jeong J.-H."/>
            <person name="Kim D."/>
            <person name="Kim S."/>
            <person name="Ryu S."/>
            <person name="Song J.Y."/>
            <person name="Lee S.K."/>
        </authorList>
    </citation>
    <scope>NUCLEOTIDE SEQUENCE [LARGE SCALE GENOMIC DNA]</scope>
    <source>
        <tissue evidence="1">Muscle</tissue>
    </source>
</reference>
<evidence type="ECO:0000313" key="1">
    <source>
        <dbReference type="EMBL" id="TNN77514.1"/>
    </source>
</evidence>
<dbReference type="AlphaFoldDB" id="A0A4Z2IJ82"/>
<dbReference type="EMBL" id="SRLO01000082">
    <property type="protein sequence ID" value="TNN77514.1"/>
    <property type="molecule type" value="Genomic_DNA"/>
</dbReference>